<dbReference type="EMBL" id="JAJUBB010000001">
    <property type="protein sequence ID" value="MDD1779669.1"/>
    <property type="molecule type" value="Genomic_DNA"/>
</dbReference>
<evidence type="ECO:0000313" key="3">
    <source>
        <dbReference type="Proteomes" id="UP001149821"/>
    </source>
</evidence>
<reference evidence="2" key="1">
    <citation type="submission" date="2021-12" db="EMBL/GenBank/DDBJ databases">
        <title>Enterovibrio ZSDZ35 sp. nov. and Enterovibrio ZSDZ42 sp. nov., isolated from coastal seawater in Qingdao.</title>
        <authorList>
            <person name="Zhang P."/>
        </authorList>
    </citation>
    <scope>NUCLEOTIDE SEQUENCE</scope>
    <source>
        <strain evidence="2">ZSDZ35</strain>
    </source>
</reference>
<comment type="caution">
    <text evidence="2">The sequence shown here is derived from an EMBL/GenBank/DDBJ whole genome shotgun (WGS) entry which is preliminary data.</text>
</comment>
<dbReference type="Pfam" id="PF09347">
    <property type="entry name" value="DUF1989"/>
    <property type="match status" value="1"/>
</dbReference>
<dbReference type="RefSeq" id="WP_274139470.1">
    <property type="nucleotide sequence ID" value="NZ_JAJUBB010000001.1"/>
</dbReference>
<organism evidence="2 3">
    <name type="scientific">Enterovibrio qingdaonensis</name>
    <dbReference type="NCBI Taxonomy" id="2899818"/>
    <lineage>
        <taxon>Bacteria</taxon>
        <taxon>Pseudomonadati</taxon>
        <taxon>Pseudomonadota</taxon>
        <taxon>Gammaproteobacteria</taxon>
        <taxon>Vibrionales</taxon>
        <taxon>Vibrionaceae</taxon>
        <taxon>Enterovibrio</taxon>
    </lineage>
</organism>
<name>A0ABT5QGA5_9GAMM</name>
<accession>A0ABT5QGA5</accession>
<dbReference type="InterPro" id="IPR018959">
    <property type="entry name" value="DUF1989"/>
</dbReference>
<protein>
    <submittedName>
        <fullName evidence="2">DUF1989 domain-containing protein</fullName>
    </submittedName>
</protein>
<keyword evidence="3" id="KW-1185">Reference proteome</keyword>
<gene>
    <name evidence="2" type="ORF">LRP49_00545</name>
</gene>
<feature type="domain" description="DUF1989" evidence="1">
    <location>
        <begin position="13"/>
        <end position="181"/>
    </location>
</feature>
<proteinExistence type="predicted"/>
<dbReference type="PANTHER" id="PTHR31527">
    <property type="entry name" value="RE64534P"/>
    <property type="match status" value="1"/>
</dbReference>
<evidence type="ECO:0000259" key="1">
    <source>
        <dbReference type="Pfam" id="PF09347"/>
    </source>
</evidence>
<dbReference type="PANTHER" id="PTHR31527:SF0">
    <property type="entry name" value="RE64534P"/>
    <property type="match status" value="1"/>
</dbReference>
<evidence type="ECO:0000313" key="2">
    <source>
        <dbReference type="EMBL" id="MDD1779669.1"/>
    </source>
</evidence>
<dbReference type="InterPro" id="IPR017792">
    <property type="entry name" value="UAAP1"/>
</dbReference>
<dbReference type="Proteomes" id="UP001149821">
    <property type="component" value="Unassembled WGS sequence"/>
</dbReference>
<dbReference type="NCBIfam" id="TIGR03425">
    <property type="entry name" value="urea_degr_2"/>
    <property type="match status" value="1"/>
</dbReference>
<sequence length="246" mass="27561">MSLNSLFQHLYDGGQHGSMEVPAGFSLRFTDIIGGANVSLLMFNPRNTLERINLPDSLKCQHTFKLTQGNCVYSDMGRIFCSIVRDDTGWIDSVGGLSHSQHIDAQWGKRDYQTDRNNWLQNGHDAVLVEMAKFGLGLRDLAAPLNLFSRVNTSSEGVLSYEAHNSHAGDVITLRFEMDTVVVFSTCPHAMNKAEEYPRKPVNVEMIPSPPLADDDPCLNLCDENRRGFFNTRQYQPSYVKEGATQ</sequence>